<protein>
    <submittedName>
        <fullName evidence="9">M56 family metallopeptidase</fullName>
    </submittedName>
</protein>
<proteinExistence type="inferred from homology"/>
<comment type="caution">
    <text evidence="9">The sequence shown here is derived from an EMBL/GenBank/DDBJ whole genome shotgun (WGS) entry which is preliminary data.</text>
</comment>
<dbReference type="Pfam" id="PF01435">
    <property type="entry name" value="Peptidase_M48"/>
    <property type="match status" value="1"/>
</dbReference>
<feature type="transmembrane region" description="Helical" evidence="7">
    <location>
        <begin position="92"/>
        <end position="113"/>
    </location>
</feature>
<dbReference type="PANTHER" id="PTHR34978">
    <property type="entry name" value="POSSIBLE SENSOR-TRANSDUCER PROTEIN BLAR"/>
    <property type="match status" value="1"/>
</dbReference>
<organism evidence="9 10">
    <name type="scientific">Saccharopolyspora cebuensis</name>
    <dbReference type="NCBI Taxonomy" id="418759"/>
    <lineage>
        <taxon>Bacteria</taxon>
        <taxon>Bacillati</taxon>
        <taxon>Actinomycetota</taxon>
        <taxon>Actinomycetes</taxon>
        <taxon>Pseudonocardiales</taxon>
        <taxon>Pseudonocardiaceae</taxon>
        <taxon>Saccharopolyspora</taxon>
    </lineage>
</organism>
<gene>
    <name evidence="9" type="ORF">AB8O55_20340</name>
</gene>
<accession>A0ABV4CKX9</accession>
<evidence type="ECO:0000313" key="9">
    <source>
        <dbReference type="EMBL" id="MEY8041765.1"/>
    </source>
</evidence>
<dbReference type="InterPro" id="IPR001915">
    <property type="entry name" value="Peptidase_M48"/>
</dbReference>
<feature type="domain" description="Peptidase M48" evidence="8">
    <location>
        <begin position="131"/>
        <end position="201"/>
    </location>
</feature>
<sequence length="332" mass="34987">MTPLLVVLSLYAAIVAVLGPRLVRACRRWEGAAPRLGLALWIALPTSWVVAVFSLGLAAIAALSGGLGLAGLLHACLHAVQVVLGVHHPSDVPAALALIGSLAFLLRLAAVAARHARRTRRHRRAHRRAVRGLSRNLLHHGRWITVVDAAEPAAYCLPGRVPAIVVTRGAVRRLRPPEFAAVLAHEAAHLRGKHHLCAGWVAVLAQSFPFVPVLRAAVPEVARLVEWIADDRAGRDHGSRTVARALAAMATAAHPRAPAPRAALAAAGSDVPERVERLLRPRPPARSAHWRIAVALALPLLALTAATALVVPSATADPTPLCAGPGVVAELR</sequence>
<keyword evidence="4 6" id="KW-0862">Zinc</keyword>
<dbReference type="InterPro" id="IPR052173">
    <property type="entry name" value="Beta-lactam_resp_regulator"/>
</dbReference>
<dbReference type="Proteomes" id="UP001564626">
    <property type="component" value="Unassembled WGS sequence"/>
</dbReference>
<keyword evidence="7" id="KW-0812">Transmembrane</keyword>
<evidence type="ECO:0000313" key="10">
    <source>
        <dbReference type="Proteomes" id="UP001564626"/>
    </source>
</evidence>
<keyword evidence="2" id="KW-0479">Metal-binding</keyword>
<evidence type="ECO:0000256" key="7">
    <source>
        <dbReference type="SAM" id="Phobius"/>
    </source>
</evidence>
<keyword evidence="10" id="KW-1185">Reference proteome</keyword>
<dbReference type="RefSeq" id="WP_345356393.1">
    <property type="nucleotide sequence ID" value="NZ_BAABII010000002.1"/>
</dbReference>
<evidence type="ECO:0000256" key="3">
    <source>
        <dbReference type="ARBA" id="ARBA00022801"/>
    </source>
</evidence>
<reference evidence="9 10" key="1">
    <citation type="submission" date="2024-08" db="EMBL/GenBank/DDBJ databases">
        <title>Genome mining of Saccharopolyspora cebuensis PGLac3 from Nigerian medicinal plant.</title>
        <authorList>
            <person name="Ezeobiora C.E."/>
            <person name="Igbokwe N.H."/>
            <person name="Amin D.H."/>
            <person name="Mendie U.E."/>
        </authorList>
    </citation>
    <scope>NUCLEOTIDE SEQUENCE [LARGE SCALE GENOMIC DNA]</scope>
    <source>
        <strain evidence="9 10">PGLac3</strain>
    </source>
</reference>
<evidence type="ECO:0000256" key="5">
    <source>
        <dbReference type="ARBA" id="ARBA00023049"/>
    </source>
</evidence>
<keyword evidence="3 6" id="KW-0378">Hydrolase</keyword>
<evidence type="ECO:0000256" key="4">
    <source>
        <dbReference type="ARBA" id="ARBA00022833"/>
    </source>
</evidence>
<dbReference type="EMBL" id="JBGEHV010000042">
    <property type="protein sequence ID" value="MEY8041765.1"/>
    <property type="molecule type" value="Genomic_DNA"/>
</dbReference>
<keyword evidence="1 6" id="KW-0645">Protease</keyword>
<dbReference type="CDD" id="cd07326">
    <property type="entry name" value="M56_BlaR1_MecR1_like"/>
    <property type="match status" value="1"/>
</dbReference>
<keyword evidence="5 6" id="KW-0482">Metalloprotease</keyword>
<dbReference type="PANTHER" id="PTHR34978:SF3">
    <property type="entry name" value="SLR0241 PROTEIN"/>
    <property type="match status" value="1"/>
</dbReference>
<feature type="transmembrane region" description="Helical" evidence="7">
    <location>
        <begin position="290"/>
        <end position="311"/>
    </location>
</feature>
<name>A0ABV4CKX9_9PSEU</name>
<comment type="cofactor">
    <cofactor evidence="6">
        <name>Zn(2+)</name>
        <dbReference type="ChEBI" id="CHEBI:29105"/>
    </cofactor>
    <text evidence="6">Binds 1 zinc ion per subunit.</text>
</comment>
<evidence type="ECO:0000259" key="8">
    <source>
        <dbReference type="Pfam" id="PF01435"/>
    </source>
</evidence>
<comment type="similarity">
    <text evidence="6">Belongs to the peptidase M48 family.</text>
</comment>
<keyword evidence="7" id="KW-1133">Transmembrane helix</keyword>
<evidence type="ECO:0000256" key="1">
    <source>
        <dbReference type="ARBA" id="ARBA00022670"/>
    </source>
</evidence>
<evidence type="ECO:0000256" key="6">
    <source>
        <dbReference type="RuleBase" id="RU003983"/>
    </source>
</evidence>
<dbReference type="Gene3D" id="3.30.2010.10">
    <property type="entry name" value="Metalloproteases ('zincins'), catalytic domain"/>
    <property type="match status" value="1"/>
</dbReference>
<feature type="transmembrane region" description="Helical" evidence="7">
    <location>
        <begin position="41"/>
        <end position="60"/>
    </location>
</feature>
<keyword evidence="7" id="KW-0472">Membrane</keyword>
<evidence type="ECO:0000256" key="2">
    <source>
        <dbReference type="ARBA" id="ARBA00022723"/>
    </source>
</evidence>